<dbReference type="OrthoDB" id="494812at2"/>
<dbReference type="SUPFAM" id="SSF46565">
    <property type="entry name" value="Chaperone J-domain"/>
    <property type="match status" value="1"/>
</dbReference>
<feature type="domain" description="J" evidence="4">
    <location>
        <begin position="16"/>
        <end position="100"/>
    </location>
</feature>
<dbReference type="PANTHER" id="PTHR45188">
    <property type="entry name" value="DNAJ PROTEIN P58IPK HOMOLOG"/>
    <property type="match status" value="1"/>
</dbReference>
<accession>A0A1Z3HHL9</accession>
<dbReference type="Gene3D" id="1.10.287.110">
    <property type="entry name" value="DnaJ domain"/>
    <property type="match status" value="1"/>
</dbReference>
<dbReference type="InterPro" id="IPR036869">
    <property type="entry name" value="J_dom_sf"/>
</dbReference>
<protein>
    <submittedName>
        <fullName evidence="5">Chaperone protein DnaJ</fullName>
    </submittedName>
</protein>
<dbReference type="PROSITE" id="PS50005">
    <property type="entry name" value="TPR"/>
    <property type="match status" value="2"/>
</dbReference>
<dbReference type="CDD" id="cd06257">
    <property type="entry name" value="DnaJ"/>
    <property type="match status" value="1"/>
</dbReference>
<evidence type="ECO:0000259" key="4">
    <source>
        <dbReference type="PROSITE" id="PS50076"/>
    </source>
</evidence>
<evidence type="ECO:0000256" key="1">
    <source>
        <dbReference type="ARBA" id="ARBA00022737"/>
    </source>
</evidence>
<keyword evidence="1" id="KW-0677">Repeat</keyword>
<dbReference type="InterPro" id="IPR001623">
    <property type="entry name" value="DnaJ_domain"/>
</dbReference>
<dbReference type="InterPro" id="IPR011990">
    <property type="entry name" value="TPR-like_helical_dom_sf"/>
</dbReference>
<keyword evidence="2 3" id="KW-0802">TPR repeat</keyword>
<dbReference type="SMART" id="SM00271">
    <property type="entry name" value="DnaJ"/>
    <property type="match status" value="1"/>
</dbReference>
<dbReference type="InterPro" id="IPR019734">
    <property type="entry name" value="TPR_rpt"/>
</dbReference>
<reference evidence="5 6" key="1">
    <citation type="journal article" date="2016" name="Biochim. Biophys. Acta">
        <title>Characterization of red-shifted phycobilisomes isolated from the chlorophyll f-containing cyanobacterium Halomicronema hongdechloris.</title>
        <authorList>
            <person name="Li Y."/>
            <person name="Lin Y."/>
            <person name="Garvey C.J."/>
            <person name="Birch D."/>
            <person name="Corkery R.W."/>
            <person name="Loughlin P.C."/>
            <person name="Scheer H."/>
            <person name="Willows R.D."/>
            <person name="Chen M."/>
        </authorList>
    </citation>
    <scope>NUCLEOTIDE SEQUENCE [LARGE SCALE GENOMIC DNA]</scope>
    <source>
        <strain evidence="5 6">C2206</strain>
    </source>
</reference>
<dbReference type="Pfam" id="PF00226">
    <property type="entry name" value="DnaJ"/>
    <property type="match status" value="1"/>
</dbReference>
<dbReference type="PROSITE" id="PS50076">
    <property type="entry name" value="DNAJ_2"/>
    <property type="match status" value="1"/>
</dbReference>
<feature type="repeat" description="TPR" evidence="3">
    <location>
        <begin position="231"/>
        <end position="264"/>
    </location>
</feature>
<keyword evidence="6" id="KW-1185">Reference proteome</keyword>
<dbReference type="SMART" id="SM00028">
    <property type="entry name" value="TPR"/>
    <property type="match status" value="2"/>
</dbReference>
<gene>
    <name evidence="5" type="primary">dnaJ_2</name>
    <name evidence="5" type="ORF">XM38_007410</name>
</gene>
<dbReference type="Gene3D" id="1.25.40.10">
    <property type="entry name" value="Tetratricopeptide repeat domain"/>
    <property type="match status" value="1"/>
</dbReference>
<dbReference type="RefSeq" id="WP_080808895.1">
    <property type="nucleotide sequence ID" value="NZ_CP021983.2"/>
</dbReference>
<sequence>MTGSFPSQDWLKQFSDPYAVLGVSVAADDRRILKRYRQVAKQLHPDVQALQGRAENEFIHLLLTRLVNPAYQRLKQERGRAEALATLRFRVRRLSRDERLQAKHPKAKALLTIAEAEVDTFYEQALDQLAANQYSSQAVFETTTRQIAELNLIYLRRKMGEPVIREKRTGLVSATEVNSVSLTNAEATAEQSTVNYADRHVQRARAYLKSQNYVAAIQELRDAVRIESNNSDYHVLLGRAYLMNNLPGMAKVHFRQALRLDPRHSLALKYAQQLKLDLRDLPGQSSSQPKKRGGGFFGLFARRR</sequence>
<name>A0A1Z3HHL9_9CYAN</name>
<evidence type="ECO:0000313" key="6">
    <source>
        <dbReference type="Proteomes" id="UP000191901"/>
    </source>
</evidence>
<organism evidence="5 6">
    <name type="scientific">Halomicronema hongdechloris C2206</name>
    <dbReference type="NCBI Taxonomy" id="1641165"/>
    <lineage>
        <taxon>Bacteria</taxon>
        <taxon>Bacillati</taxon>
        <taxon>Cyanobacteriota</taxon>
        <taxon>Cyanophyceae</taxon>
        <taxon>Nodosilineales</taxon>
        <taxon>Nodosilineaceae</taxon>
        <taxon>Halomicronema</taxon>
    </lineage>
</organism>
<evidence type="ECO:0000256" key="3">
    <source>
        <dbReference type="PROSITE-ProRule" id="PRU00339"/>
    </source>
</evidence>
<dbReference type="PANTHER" id="PTHR45188:SF2">
    <property type="entry name" value="DNAJ HOMOLOG SUBFAMILY C MEMBER 7"/>
    <property type="match status" value="1"/>
</dbReference>
<proteinExistence type="predicted"/>
<dbReference type="KEGG" id="hhg:XM38_007410"/>
<dbReference type="EMBL" id="CP021983">
    <property type="protein sequence ID" value="ASC69812.1"/>
    <property type="molecule type" value="Genomic_DNA"/>
</dbReference>
<dbReference type="AlphaFoldDB" id="A0A1Z3HHL9"/>
<evidence type="ECO:0000256" key="2">
    <source>
        <dbReference type="ARBA" id="ARBA00022803"/>
    </source>
</evidence>
<feature type="repeat" description="TPR" evidence="3">
    <location>
        <begin position="197"/>
        <end position="230"/>
    </location>
</feature>
<dbReference type="Proteomes" id="UP000191901">
    <property type="component" value="Chromosome"/>
</dbReference>
<dbReference type="SUPFAM" id="SSF48452">
    <property type="entry name" value="TPR-like"/>
    <property type="match status" value="1"/>
</dbReference>
<evidence type="ECO:0000313" key="5">
    <source>
        <dbReference type="EMBL" id="ASC69812.1"/>
    </source>
</evidence>
<dbReference type="Pfam" id="PF13181">
    <property type="entry name" value="TPR_8"/>
    <property type="match status" value="1"/>
</dbReference>